<organism evidence="3 4">
    <name type="scientific">Wickerhamomyces anomalus (strain ATCC 58044 / CBS 1984 / NCYC 433 / NRRL Y-366-8)</name>
    <name type="common">Yeast</name>
    <name type="synonym">Hansenula anomala</name>
    <dbReference type="NCBI Taxonomy" id="683960"/>
    <lineage>
        <taxon>Eukaryota</taxon>
        <taxon>Fungi</taxon>
        <taxon>Dikarya</taxon>
        <taxon>Ascomycota</taxon>
        <taxon>Saccharomycotina</taxon>
        <taxon>Saccharomycetes</taxon>
        <taxon>Phaffomycetales</taxon>
        <taxon>Wickerhamomycetaceae</taxon>
        <taxon>Wickerhamomyces</taxon>
    </lineage>
</organism>
<dbReference type="GO" id="GO:0000403">
    <property type="term" value="F:Y-form DNA binding"/>
    <property type="evidence" value="ECO:0007669"/>
    <property type="project" value="TreeGrafter"/>
</dbReference>
<dbReference type="SUPFAM" id="SSF53098">
    <property type="entry name" value="Ribonuclease H-like"/>
    <property type="match status" value="1"/>
</dbReference>
<dbReference type="AlphaFoldDB" id="A0A1E3PC14"/>
<feature type="compositionally biased region" description="Polar residues" evidence="1">
    <location>
        <begin position="431"/>
        <end position="463"/>
    </location>
</feature>
<gene>
    <name evidence="3" type="ORF">WICANDRAFT_67124</name>
</gene>
<dbReference type="STRING" id="683960.A0A1E3PC14"/>
<dbReference type="GO" id="GO:0004520">
    <property type="term" value="F:DNA endonuclease activity"/>
    <property type="evidence" value="ECO:0007669"/>
    <property type="project" value="TreeGrafter"/>
</dbReference>
<evidence type="ECO:0000256" key="1">
    <source>
        <dbReference type="SAM" id="MobiDB-lite"/>
    </source>
</evidence>
<dbReference type="GO" id="GO:0000402">
    <property type="term" value="F:crossed form four-way junction DNA binding"/>
    <property type="evidence" value="ECO:0007669"/>
    <property type="project" value="TreeGrafter"/>
</dbReference>
<feature type="compositionally biased region" description="Basic and acidic residues" evidence="1">
    <location>
        <begin position="324"/>
        <end position="335"/>
    </location>
</feature>
<dbReference type="Proteomes" id="UP000094112">
    <property type="component" value="Unassembled WGS sequence"/>
</dbReference>
<dbReference type="InterPro" id="IPR036397">
    <property type="entry name" value="RNaseH_sf"/>
</dbReference>
<dbReference type="GO" id="GO:0070336">
    <property type="term" value="F:flap-structured DNA binding"/>
    <property type="evidence" value="ECO:0007669"/>
    <property type="project" value="TreeGrafter"/>
</dbReference>
<dbReference type="PANTHER" id="PTHR28072:SF1">
    <property type="entry name" value="CRUCIFORM CUTTING ENDONUCLEASE 1, MITOCHONDRIAL-RELATED"/>
    <property type="match status" value="1"/>
</dbReference>
<feature type="compositionally biased region" description="Polar residues" evidence="1">
    <location>
        <begin position="492"/>
        <end position="508"/>
    </location>
</feature>
<dbReference type="OrthoDB" id="3980521at2759"/>
<protein>
    <recommendedName>
        <fullName evidence="2">Mitochondrial resolvase Ydc2 catalytic domain-containing protein</fullName>
    </recommendedName>
</protein>
<dbReference type="PANTHER" id="PTHR28072">
    <property type="entry name" value="CRUCIFORM CUTTING ENDONUCLEASE 1, MITOCHONDRIAL-RELATED"/>
    <property type="match status" value="1"/>
</dbReference>
<accession>A0A1E3PC14</accession>
<evidence type="ECO:0000259" key="2">
    <source>
        <dbReference type="Pfam" id="PF09159"/>
    </source>
</evidence>
<proteinExistence type="predicted"/>
<reference evidence="3 4" key="1">
    <citation type="journal article" date="2016" name="Proc. Natl. Acad. Sci. U.S.A.">
        <title>Comparative genomics of biotechnologically important yeasts.</title>
        <authorList>
            <person name="Riley R."/>
            <person name="Haridas S."/>
            <person name="Wolfe K.H."/>
            <person name="Lopes M.R."/>
            <person name="Hittinger C.T."/>
            <person name="Goeker M."/>
            <person name="Salamov A.A."/>
            <person name="Wisecaver J.H."/>
            <person name="Long T.M."/>
            <person name="Calvey C.H."/>
            <person name="Aerts A.L."/>
            <person name="Barry K.W."/>
            <person name="Choi C."/>
            <person name="Clum A."/>
            <person name="Coughlan A.Y."/>
            <person name="Deshpande S."/>
            <person name="Douglass A.P."/>
            <person name="Hanson S.J."/>
            <person name="Klenk H.-P."/>
            <person name="LaButti K.M."/>
            <person name="Lapidus A."/>
            <person name="Lindquist E.A."/>
            <person name="Lipzen A.M."/>
            <person name="Meier-Kolthoff J.P."/>
            <person name="Ohm R.A."/>
            <person name="Otillar R.P."/>
            <person name="Pangilinan J.L."/>
            <person name="Peng Y."/>
            <person name="Rokas A."/>
            <person name="Rosa C.A."/>
            <person name="Scheuner C."/>
            <person name="Sibirny A.A."/>
            <person name="Slot J.C."/>
            <person name="Stielow J.B."/>
            <person name="Sun H."/>
            <person name="Kurtzman C.P."/>
            <person name="Blackwell M."/>
            <person name="Grigoriev I.V."/>
            <person name="Jeffries T.W."/>
        </authorList>
    </citation>
    <scope>NUCLEOTIDE SEQUENCE [LARGE SCALE GENOMIC DNA]</scope>
    <source>
        <strain evidence="4">ATCC 58044 / CBS 1984 / NCYC 433 / NRRL Y-366-8</strain>
    </source>
</reference>
<feature type="compositionally biased region" description="Basic and acidic residues" evidence="1">
    <location>
        <begin position="509"/>
        <end position="527"/>
    </location>
</feature>
<name>A0A1E3PC14_WICAA</name>
<feature type="compositionally biased region" description="Basic and acidic residues" evidence="1">
    <location>
        <begin position="408"/>
        <end position="426"/>
    </location>
</feature>
<dbReference type="RefSeq" id="XP_019042142.1">
    <property type="nucleotide sequence ID" value="XM_019184069.1"/>
</dbReference>
<keyword evidence="4" id="KW-1185">Reference proteome</keyword>
<feature type="region of interest" description="Disordered" evidence="1">
    <location>
        <begin position="403"/>
        <end position="463"/>
    </location>
</feature>
<dbReference type="InterPro" id="IPR015242">
    <property type="entry name" value="Ydc2_cat"/>
</dbReference>
<feature type="region of interest" description="Disordered" evidence="1">
    <location>
        <begin position="489"/>
        <end position="534"/>
    </location>
</feature>
<sequence length="647" mass="73986">MAIDMGIKNFSFAKLQLDKTLPFNTPPLIKEWTKLDVNQWADVSSDASYEPSKYAELSYRVVDELIFNKDQDVPDVVLIERQRIRSAGGKNVLEWVYRVNMFETGNDAYENGDFKSHFEEDRLEHKKSKRDGEKIRSHRFTKVFRRKEKAQSPDYTSSPEDDCRIEKELSNSLDTYTSTKVTEKEVNSFQEESDDTSIQDSNVKIQTSKRHRSLRISWRSKRDVPSSSIKSSKSNKRSGFRSFFFRSKGPISVPSENKTESSVVTSSVYDVQETLTQRYMKDSSGLNQLLQDMDAIPFDLSVKKENTFHEKVTKVIQSLSPSKKSPEESTSRSDKDAEDDYSQDFETWNPYGRTNNKDKVDRISITSSEFELSKKYNVNLSVQRRPSKLGSFARSLSLRAKGKLRSHLNSDESLKEKEKEKFKENNEELSTNQKESLSSLFGQNLTKPSPNGGNNYQSDFSSASSTTVAGNDDLFGKLYAKTLDAVDKGSPSIENFSGSTKISTPSRNESSKIENIEDPKTPIEKSTPKPGSDAYHNVIVNFASIDDDTYDSEEVSSFLQDFYEPSRPTTKRDSRKTSCQLSRSNSRAFGSVRRNPLEFKKETQRPLTAVELFQKELDENKQELEELSFQIIRDRNHHRKVINGLLT</sequence>
<feature type="domain" description="Mitochondrial resolvase Ydc2 catalytic" evidence="2">
    <location>
        <begin position="1"/>
        <end position="103"/>
    </location>
</feature>
<feature type="region of interest" description="Disordered" evidence="1">
    <location>
        <begin position="564"/>
        <end position="587"/>
    </location>
</feature>
<dbReference type="EMBL" id="KV454208">
    <property type="protein sequence ID" value="ODQ62935.1"/>
    <property type="molecule type" value="Genomic_DNA"/>
</dbReference>
<dbReference type="InterPro" id="IPR039197">
    <property type="entry name" value="Mrs1/Cce1"/>
</dbReference>
<feature type="region of interest" description="Disordered" evidence="1">
    <location>
        <begin position="314"/>
        <end position="357"/>
    </location>
</feature>
<feature type="compositionally biased region" description="Polar residues" evidence="1">
    <location>
        <begin position="577"/>
        <end position="587"/>
    </location>
</feature>
<evidence type="ECO:0000313" key="4">
    <source>
        <dbReference type="Proteomes" id="UP000094112"/>
    </source>
</evidence>
<dbReference type="GO" id="GO:0005739">
    <property type="term" value="C:mitochondrion"/>
    <property type="evidence" value="ECO:0007669"/>
    <property type="project" value="TreeGrafter"/>
</dbReference>
<dbReference type="Gene3D" id="3.30.420.10">
    <property type="entry name" value="Ribonuclease H-like superfamily/Ribonuclease H"/>
    <property type="match status" value="1"/>
</dbReference>
<dbReference type="Pfam" id="PF09159">
    <property type="entry name" value="Ydc2-catalyt"/>
    <property type="match status" value="1"/>
</dbReference>
<dbReference type="InterPro" id="IPR012337">
    <property type="entry name" value="RNaseH-like_sf"/>
</dbReference>
<dbReference type="GeneID" id="30201315"/>
<evidence type="ECO:0000313" key="3">
    <source>
        <dbReference type="EMBL" id="ODQ62935.1"/>
    </source>
</evidence>
<feature type="region of interest" description="Disordered" evidence="1">
    <location>
        <begin position="186"/>
        <end position="235"/>
    </location>
</feature>